<dbReference type="EMBL" id="KZ308371">
    <property type="protein sequence ID" value="KAG8228414.1"/>
    <property type="molecule type" value="Genomic_DNA"/>
</dbReference>
<evidence type="ECO:0000256" key="1">
    <source>
        <dbReference type="SAM" id="MobiDB-lite"/>
    </source>
</evidence>
<dbReference type="PANTHER" id="PTHR43016:SF16">
    <property type="entry name" value="METALLOPROTEASE, PUTATIVE (AFU_ORTHOLOGUE AFUA_4G07610)-RELATED"/>
    <property type="match status" value="1"/>
</dbReference>
<dbReference type="Gene3D" id="3.30.830.10">
    <property type="entry name" value="Metalloenzyme, LuxS/M16 peptidase-like"/>
    <property type="match status" value="5"/>
</dbReference>
<comment type="caution">
    <text evidence="3">The sequence shown here is derived from an EMBL/GenBank/DDBJ whole genome shotgun (WGS) entry which is preliminary data.</text>
</comment>
<feature type="region of interest" description="Disordered" evidence="1">
    <location>
        <begin position="492"/>
        <end position="522"/>
    </location>
</feature>
<dbReference type="Pfam" id="PF00675">
    <property type="entry name" value="Peptidase_M16"/>
    <property type="match status" value="1"/>
</dbReference>
<dbReference type="FunFam" id="3.30.830.10:FF:000015">
    <property type="entry name" value="Putative zinc metalloprotease"/>
    <property type="match status" value="1"/>
</dbReference>
<reference evidence="3" key="1">
    <citation type="submission" date="2013-04" db="EMBL/GenBank/DDBJ databases">
        <authorList>
            <person name="Qu J."/>
            <person name="Murali S.C."/>
            <person name="Bandaranaike D."/>
            <person name="Bellair M."/>
            <person name="Blankenburg K."/>
            <person name="Chao H."/>
            <person name="Dinh H."/>
            <person name="Doddapaneni H."/>
            <person name="Downs B."/>
            <person name="Dugan-Rocha S."/>
            <person name="Elkadiri S."/>
            <person name="Gnanaolivu R.D."/>
            <person name="Hernandez B."/>
            <person name="Javaid M."/>
            <person name="Jayaseelan J.C."/>
            <person name="Lee S."/>
            <person name="Li M."/>
            <person name="Ming W."/>
            <person name="Munidasa M."/>
            <person name="Muniz J."/>
            <person name="Nguyen L."/>
            <person name="Ongeri F."/>
            <person name="Osuji N."/>
            <person name="Pu L.-L."/>
            <person name="Puazo M."/>
            <person name="Qu C."/>
            <person name="Quiroz J."/>
            <person name="Raj R."/>
            <person name="Weissenberger G."/>
            <person name="Xin Y."/>
            <person name="Zou X."/>
            <person name="Han Y."/>
            <person name="Richards S."/>
            <person name="Worley K."/>
            <person name="Muzny D."/>
            <person name="Gibbs R."/>
        </authorList>
    </citation>
    <scope>NUCLEOTIDE SEQUENCE</scope>
    <source>
        <strain evidence="3">Sampled in the wild</strain>
    </source>
</reference>
<dbReference type="FunFam" id="3.30.830.10:FF:000031">
    <property type="entry name" value="Putative zinc metalloprotease"/>
    <property type="match status" value="1"/>
</dbReference>
<feature type="domain" description="Peptidase M16 N-terminal" evidence="2">
    <location>
        <begin position="64"/>
        <end position="141"/>
    </location>
</feature>
<dbReference type="GO" id="GO:0046872">
    <property type="term" value="F:metal ion binding"/>
    <property type="evidence" value="ECO:0007669"/>
    <property type="project" value="InterPro"/>
</dbReference>
<dbReference type="OrthoDB" id="4953at2759"/>
<accession>A0A8K0K4V2</accession>
<gene>
    <name evidence="3" type="ORF">J437_LFUL003887</name>
</gene>
<reference evidence="3" key="2">
    <citation type="submission" date="2017-10" db="EMBL/GenBank/DDBJ databases">
        <title>Ladona fulva Genome sequencing and assembly.</title>
        <authorList>
            <person name="Murali S."/>
            <person name="Richards S."/>
            <person name="Bandaranaike D."/>
            <person name="Bellair M."/>
            <person name="Blankenburg K."/>
            <person name="Chao H."/>
            <person name="Dinh H."/>
            <person name="Doddapaneni H."/>
            <person name="Dugan-Rocha S."/>
            <person name="Elkadiri S."/>
            <person name="Gnanaolivu R."/>
            <person name="Hernandez B."/>
            <person name="Skinner E."/>
            <person name="Javaid M."/>
            <person name="Lee S."/>
            <person name="Li M."/>
            <person name="Ming W."/>
            <person name="Munidasa M."/>
            <person name="Muniz J."/>
            <person name="Nguyen L."/>
            <person name="Hughes D."/>
            <person name="Osuji N."/>
            <person name="Pu L.-L."/>
            <person name="Puazo M."/>
            <person name="Qu C."/>
            <person name="Quiroz J."/>
            <person name="Raj R."/>
            <person name="Weissenberger G."/>
            <person name="Xin Y."/>
            <person name="Zou X."/>
            <person name="Han Y."/>
            <person name="Worley K."/>
            <person name="Muzny D."/>
            <person name="Gibbs R."/>
        </authorList>
    </citation>
    <scope>NUCLEOTIDE SEQUENCE</scope>
    <source>
        <strain evidence="3">Sampled in the wild</strain>
    </source>
</reference>
<keyword evidence="4" id="KW-1185">Reference proteome</keyword>
<dbReference type="InterPro" id="IPR011249">
    <property type="entry name" value="Metalloenz_LuxS/M16"/>
</dbReference>
<organism evidence="3 4">
    <name type="scientific">Ladona fulva</name>
    <name type="common">Scarce chaser dragonfly</name>
    <name type="synonym">Libellula fulva</name>
    <dbReference type="NCBI Taxonomy" id="123851"/>
    <lineage>
        <taxon>Eukaryota</taxon>
        <taxon>Metazoa</taxon>
        <taxon>Ecdysozoa</taxon>
        <taxon>Arthropoda</taxon>
        <taxon>Hexapoda</taxon>
        <taxon>Insecta</taxon>
        <taxon>Pterygota</taxon>
        <taxon>Palaeoptera</taxon>
        <taxon>Odonata</taxon>
        <taxon>Epiprocta</taxon>
        <taxon>Anisoptera</taxon>
        <taxon>Libelluloidea</taxon>
        <taxon>Libellulidae</taxon>
        <taxon>Ladona</taxon>
    </lineage>
</organism>
<sequence length="1092" mass="122191">MRIMAPVDSTPARAGGSSFELICTLKANDLIPVHKYKSRTTGLTVAIAEVEGPVVNGFFCLCTEAHDDDGLPHTLEHLIFLGSEKYPYKGTLDLLANRCLGSGTNAWTDTDHTCYTMITAGSDGFLTLMPIYLDHILYPTLTGERGPFKRPWQSPVPPLEGSCDVLVEFPNDDEDNGMVCVAWRGPSAVKELYKASFLLEKFWNNPANTDSFQDSGFATEVHHITGEGEDAGVVYCEMQGRENTLESLVILEMNRHLYPGHCGYKSQTGGILKNLRESTNNKKVRYRFIKNFSEKKILEVTLKLYLSNALSFLVRIKFSLMEEDIQMCACSLLLKYLTDTSVSPLRKSFVETSDPYASEVGYSLIENSECALYLTFENVPLVKLSDVKLRLNQVLLDVVENEDGLDLERLHNVIQRHILEAMSHMERDPHLSVAFMLVGDCLYGSTKEDLDHRLNQVSDMRLLLSEPKEFWLGLLKRYLVTAPSVVVRGVPSKRKKEELEEEEKKRVEEQRKTLGPDGLSEKEKQLIAATEENEKPPPESLLRGIPIPSMSSIQFHPVARYTSESKVQHSAADLSKLPFRFHLDDVHTNFVYIFVLLDTSGIKPEMRLYLPLLLEMLLESPMEFTAGQGGKWAKGAVDIGDGKILVGHEEVVARLEAETVSVATHLGIEKMARFSCGPFSHTAGLSLQVEPSKYSRGVEWARDILLATKPNAERLRTIAAKMVNDVAQARRKGDKLASALIRGACYSRDSNFHASGLMRQHKFLLQLLTRLNRSASNEHSSDPSTSPLKFATREEAETAVLAELEAVREALICPSRLAVHLAAHVNALSDLGVNIIEPWTKFMNVESPCIEKKLKVTPDWTLMHEWVRGGNPDVTCPGYVLGLGSVESGFFNQCTHSINDYSHPDLPALLLFIQYLTQLEGPMWRQIRGLGLAYSYSIGPRPNEGLLYLTLYRATNVIAAYREAKAIVEAQLMDNATWEEALLESARSSLIFEVIEKEKTIRDVVSNSVESYFKGVGQDYIGRILRLIPKVTVDDLKRVGRTFVSPLFDPKLSVASIVCHSSKVEEISMGFKEMGRTLTVIPSLEKSFLSDW</sequence>
<protein>
    <recommendedName>
        <fullName evidence="2">Peptidase M16 N-terminal domain-containing protein</fullName>
    </recommendedName>
</protein>
<evidence type="ECO:0000313" key="3">
    <source>
        <dbReference type="EMBL" id="KAG8228414.1"/>
    </source>
</evidence>
<feature type="compositionally biased region" description="Basic and acidic residues" evidence="1">
    <location>
        <begin position="495"/>
        <end position="522"/>
    </location>
</feature>
<dbReference type="AlphaFoldDB" id="A0A8K0K4V2"/>
<proteinExistence type="predicted"/>
<dbReference type="SUPFAM" id="SSF63411">
    <property type="entry name" value="LuxS/MPP-like metallohydrolase"/>
    <property type="match status" value="3"/>
</dbReference>
<dbReference type="Proteomes" id="UP000792457">
    <property type="component" value="Unassembled WGS sequence"/>
</dbReference>
<evidence type="ECO:0000259" key="2">
    <source>
        <dbReference type="Pfam" id="PF00675"/>
    </source>
</evidence>
<dbReference type="InterPro" id="IPR011765">
    <property type="entry name" value="Pept_M16_N"/>
</dbReference>
<evidence type="ECO:0000313" key="4">
    <source>
        <dbReference type="Proteomes" id="UP000792457"/>
    </source>
</evidence>
<name>A0A8K0K4V2_LADFU</name>
<dbReference type="PANTHER" id="PTHR43016">
    <property type="entry name" value="PRESEQUENCE PROTEASE"/>
    <property type="match status" value="1"/>
</dbReference>